<keyword evidence="3" id="KW-1015">Disulfide bond</keyword>
<evidence type="ECO:0000313" key="6">
    <source>
        <dbReference type="RefSeq" id="XP_013411751.1"/>
    </source>
</evidence>
<evidence type="ECO:0000313" key="5">
    <source>
        <dbReference type="Proteomes" id="UP000085678"/>
    </source>
</evidence>
<dbReference type="Proteomes" id="UP000085678">
    <property type="component" value="Unplaced"/>
</dbReference>
<reference evidence="6" key="1">
    <citation type="submission" date="2025-08" db="UniProtKB">
        <authorList>
            <consortium name="RefSeq"/>
        </authorList>
    </citation>
    <scope>IDENTIFICATION</scope>
    <source>
        <tissue evidence="6">Gonads</tissue>
    </source>
</reference>
<dbReference type="InterPro" id="IPR018143">
    <property type="entry name" value="Folate_rcpt-like"/>
</dbReference>
<feature type="domain" description="Folate receptor-like" evidence="4">
    <location>
        <begin position="80"/>
        <end position="245"/>
    </location>
</feature>
<dbReference type="GO" id="GO:0009897">
    <property type="term" value="C:external side of plasma membrane"/>
    <property type="evidence" value="ECO:0007669"/>
    <property type="project" value="TreeGrafter"/>
</dbReference>
<comment type="similarity">
    <text evidence="1">Belongs to the folate receptor family.</text>
</comment>
<gene>
    <name evidence="6" type="primary">LOC106174642</name>
</gene>
<dbReference type="PANTHER" id="PTHR10517:SF14">
    <property type="entry name" value="FOLATE RECEPTOR 1-RELATED"/>
    <property type="match status" value="1"/>
</dbReference>
<protein>
    <submittedName>
        <fullName evidence="6">Riboflavin-binding protein-like</fullName>
    </submittedName>
</protein>
<dbReference type="InterPro" id="IPR004269">
    <property type="entry name" value="Folate_rcpt"/>
</dbReference>
<dbReference type="AlphaFoldDB" id="A0A1S3JNN2"/>
<organism evidence="5 6">
    <name type="scientific">Lingula anatina</name>
    <name type="common">Brachiopod</name>
    <name type="synonym">Lingula unguis</name>
    <dbReference type="NCBI Taxonomy" id="7574"/>
    <lineage>
        <taxon>Eukaryota</taxon>
        <taxon>Metazoa</taxon>
        <taxon>Spiralia</taxon>
        <taxon>Lophotrochozoa</taxon>
        <taxon>Brachiopoda</taxon>
        <taxon>Linguliformea</taxon>
        <taxon>Lingulata</taxon>
        <taxon>Lingulida</taxon>
        <taxon>Linguloidea</taxon>
        <taxon>Lingulidae</taxon>
        <taxon>Lingula</taxon>
    </lineage>
</organism>
<accession>A0A1S3JNN2</accession>
<dbReference type="GeneID" id="106174642"/>
<dbReference type="Pfam" id="PF03024">
    <property type="entry name" value="Folate_rec"/>
    <property type="match status" value="1"/>
</dbReference>
<evidence type="ECO:0000259" key="4">
    <source>
        <dbReference type="Pfam" id="PF03024"/>
    </source>
</evidence>
<evidence type="ECO:0000256" key="1">
    <source>
        <dbReference type="ARBA" id="ARBA00007932"/>
    </source>
</evidence>
<dbReference type="RefSeq" id="XP_013411751.1">
    <property type="nucleotide sequence ID" value="XM_013556297.1"/>
</dbReference>
<name>A0A1S3JNN2_LINAN</name>
<keyword evidence="5" id="KW-1185">Reference proteome</keyword>
<keyword evidence="2" id="KW-0732">Signal</keyword>
<dbReference type="InParanoid" id="A0A1S3JNN2"/>
<dbReference type="PANTHER" id="PTHR10517">
    <property type="entry name" value="FOLATE RECEPTOR"/>
    <property type="match status" value="1"/>
</dbReference>
<dbReference type="GO" id="GO:0038023">
    <property type="term" value="F:signaling receptor activity"/>
    <property type="evidence" value="ECO:0007669"/>
    <property type="project" value="TreeGrafter"/>
</dbReference>
<sequence length="286" mass="32457">MLTHEKFRCRYTVFKKICPVCTSAPMQGCSTLFLTSGFLKSHSTEKPTDFAVDNDLNMTTMNWHTLFVAMVALVAADEKCLEGPHHKDKPSPEGDGYVECLSWKQSSCCLANVTQEIATHKAKNLYNYHWDRCGTLSQACELYIKDEECFYQCEPALVRFPAAKKGYVKGIPICAKYCNDWFEACKNDLTCVVDWLADFNYTTGENHCPTGSQCRTFTEVYKNGQGLCERMWGEAFTYETSNNCMVMKFDSTKPNPNAQVQPKSSKASRLHFAWAANVFVIFSLLR</sequence>
<evidence type="ECO:0000256" key="3">
    <source>
        <dbReference type="ARBA" id="ARBA00023157"/>
    </source>
</evidence>
<dbReference type="OrthoDB" id="5982417at2759"/>
<proteinExistence type="inferred from homology"/>
<dbReference type="KEGG" id="lak:106174642"/>
<evidence type="ECO:0000256" key="2">
    <source>
        <dbReference type="ARBA" id="ARBA00022729"/>
    </source>
</evidence>